<dbReference type="Gene3D" id="3.90.1750.10">
    <property type="entry name" value="Hect, E3 ligase catalytic domains"/>
    <property type="match status" value="1"/>
</dbReference>
<protein>
    <recommendedName>
        <fullName evidence="3">HECT-type E3 ubiquitin transferase</fullName>
        <ecNumber evidence="3">2.3.2.26</ecNumber>
    </recommendedName>
</protein>
<dbReference type="FunFam" id="3.30.2160.10:FF:000004">
    <property type="entry name" value="probable E3 ubiquitin-protein ligase HERC4 isoform X1"/>
    <property type="match status" value="1"/>
</dbReference>
<dbReference type="Pfam" id="PF00632">
    <property type="entry name" value="HECT"/>
    <property type="match status" value="1"/>
</dbReference>
<keyword evidence="4" id="KW-0963">Cytoplasm</keyword>
<evidence type="ECO:0000256" key="2">
    <source>
        <dbReference type="ARBA" id="ARBA00004496"/>
    </source>
</evidence>
<dbReference type="InterPro" id="IPR035983">
    <property type="entry name" value="Hect_E3_ubiquitin_ligase"/>
</dbReference>
<dbReference type="PANTHER" id="PTHR45700">
    <property type="entry name" value="UBIQUITIN-PROTEIN LIGASE E3C"/>
    <property type="match status" value="1"/>
</dbReference>
<dbReference type="EC" id="2.3.2.26" evidence="3"/>
<dbReference type="GO" id="GO:0009966">
    <property type="term" value="P:regulation of signal transduction"/>
    <property type="evidence" value="ECO:0007669"/>
    <property type="project" value="UniProtKB-ARBA"/>
</dbReference>
<dbReference type="SMART" id="SM00119">
    <property type="entry name" value="HECTc"/>
    <property type="match status" value="1"/>
</dbReference>
<dbReference type="PROSITE" id="PS50237">
    <property type="entry name" value="HECT"/>
    <property type="match status" value="1"/>
</dbReference>
<comment type="subcellular location">
    <subcellularLocation>
        <location evidence="2">Cytoplasm</location>
    </subcellularLocation>
</comment>
<evidence type="ECO:0000256" key="1">
    <source>
        <dbReference type="ARBA" id="ARBA00000885"/>
    </source>
</evidence>
<evidence type="ECO:0000256" key="6">
    <source>
        <dbReference type="ARBA" id="ARBA00022786"/>
    </source>
</evidence>
<dbReference type="OrthoDB" id="5981550at2759"/>
<dbReference type="Proteomes" id="UP000728032">
    <property type="component" value="Unassembled WGS sequence"/>
</dbReference>
<evidence type="ECO:0000256" key="7">
    <source>
        <dbReference type="PROSITE-ProRule" id="PRU00104"/>
    </source>
</evidence>
<evidence type="ECO:0000259" key="8">
    <source>
        <dbReference type="PROSITE" id="PS50237"/>
    </source>
</evidence>
<dbReference type="EMBL" id="CAJPVJ010000520">
    <property type="protein sequence ID" value="CAG2162730.1"/>
    <property type="molecule type" value="Genomic_DNA"/>
</dbReference>
<keyword evidence="6 7" id="KW-0833">Ubl conjugation pathway</keyword>
<dbReference type="GO" id="GO:0005737">
    <property type="term" value="C:cytoplasm"/>
    <property type="evidence" value="ECO:0007669"/>
    <property type="project" value="UniProtKB-SubCell"/>
</dbReference>
<proteinExistence type="predicted"/>
<dbReference type="CDD" id="cd00078">
    <property type="entry name" value="HECTc"/>
    <property type="match status" value="1"/>
</dbReference>
<dbReference type="Gene3D" id="3.30.2410.10">
    <property type="entry name" value="Hect, E3 ligase catalytic domain"/>
    <property type="match status" value="1"/>
</dbReference>
<dbReference type="PANTHER" id="PTHR45700:SF9">
    <property type="entry name" value="HECT-TYPE E3 UBIQUITIN TRANSFERASE"/>
    <property type="match status" value="1"/>
</dbReference>
<comment type="catalytic activity">
    <reaction evidence="1">
        <text>S-ubiquitinyl-[E2 ubiquitin-conjugating enzyme]-L-cysteine + [acceptor protein]-L-lysine = [E2 ubiquitin-conjugating enzyme]-L-cysteine + N(6)-ubiquitinyl-[acceptor protein]-L-lysine.</text>
        <dbReference type="EC" id="2.3.2.26"/>
    </reaction>
</comment>
<dbReference type="Gene3D" id="3.30.2160.10">
    <property type="entry name" value="Hect, E3 ligase catalytic domain"/>
    <property type="match status" value="1"/>
</dbReference>
<organism evidence="9">
    <name type="scientific">Oppiella nova</name>
    <dbReference type="NCBI Taxonomy" id="334625"/>
    <lineage>
        <taxon>Eukaryota</taxon>
        <taxon>Metazoa</taxon>
        <taxon>Ecdysozoa</taxon>
        <taxon>Arthropoda</taxon>
        <taxon>Chelicerata</taxon>
        <taxon>Arachnida</taxon>
        <taxon>Acari</taxon>
        <taxon>Acariformes</taxon>
        <taxon>Sarcoptiformes</taxon>
        <taxon>Oribatida</taxon>
        <taxon>Brachypylina</taxon>
        <taxon>Oppioidea</taxon>
        <taxon>Oppiidae</taxon>
        <taxon>Oppiella</taxon>
    </lineage>
</organism>
<gene>
    <name evidence="9" type="ORF">ONB1V03_LOCUS2320</name>
</gene>
<dbReference type="EMBL" id="OC915345">
    <property type="protein sequence ID" value="CAD7639991.1"/>
    <property type="molecule type" value="Genomic_DNA"/>
</dbReference>
<keyword evidence="5" id="KW-0808">Transferase</keyword>
<feature type="domain" description="HECT" evidence="8">
    <location>
        <begin position="502"/>
        <end position="842"/>
    </location>
</feature>
<dbReference type="InterPro" id="IPR044611">
    <property type="entry name" value="E3A/B/C-like"/>
</dbReference>
<evidence type="ECO:0000256" key="4">
    <source>
        <dbReference type="ARBA" id="ARBA00022490"/>
    </source>
</evidence>
<keyword evidence="10" id="KW-1185">Reference proteome</keyword>
<feature type="active site" description="Glycyl thioester intermediate" evidence="7">
    <location>
        <position position="810"/>
    </location>
</feature>
<reference evidence="9" key="1">
    <citation type="submission" date="2020-11" db="EMBL/GenBank/DDBJ databases">
        <authorList>
            <person name="Tran Van P."/>
        </authorList>
    </citation>
    <scope>NUCLEOTIDE SEQUENCE</scope>
</reference>
<dbReference type="SUPFAM" id="SSF56204">
    <property type="entry name" value="Hect, E3 ligase catalytic domain"/>
    <property type="match status" value="1"/>
</dbReference>
<accession>A0A7R9QDA7</accession>
<evidence type="ECO:0000256" key="3">
    <source>
        <dbReference type="ARBA" id="ARBA00012485"/>
    </source>
</evidence>
<dbReference type="GO" id="GO:0000209">
    <property type="term" value="P:protein polyubiquitination"/>
    <property type="evidence" value="ECO:0007669"/>
    <property type="project" value="InterPro"/>
</dbReference>
<sequence>MDLIPDQNYTSNEFIASTSSNIHLTCPSCRITISQNRPRSMCPFCGNFYDPNVELDISLRSDSRIRSDSHEEILRLPPIDSGRQLLRVTGFGPLITDGLGVIHTYITGLLFRPHTEEDTPNLYLTLPPIHNSRPSLAIRESPGLSDETHFSSYGISNATKNPHFIHTTLENSQFSYNTKFMSNPITYPKRDKTLEEFKDLLNKSAECADYTELHDFYEQTFSSYVEMNALFKENPEQENAKFNDPQLKLQFLYAVYDELNHLPSFISKTVLKGVIASLTSTDQLKAKDEIRAIFILLQNPIFSSQSSYSVFAHLLKRIINLNSGDHQLLIHWFSNLAADRMRSLVKRLLQFITIREFPPNNRHKLPSISKSRFWIPCATRVLALINAANNKVIPNVINYIEFYNYALDHINLMSEYYRWQNPSKTNRLTHNFTFTNKFSYCQYPFILILQRDSEQQMILNARQSLLNRAIHQQMADIDVFFLNLNIHRSNLVSDSLNEIAKKQNDLKKKLKVTFIGEPGLDMGGLTKEWFLLLIKQIFHEDYGMFVYHSKSRCYWFSTAQMGNLREYNLIGVLMGLAVYNSIILDLHFPTLCFKKLLSPPVVPVDVDRCNVGMCNVNMDDFTQVMPDVAVGLKELLSYEGNVEEDFCMNFQVSVEEFNEMKTHALKPNGQDITVNNENRFEYVELYMDLILNKAIFQPFKAFYLGFHSVCASNALIMLRPEEVEVLVCGCPTIDMEELRKATVYDGFHENDLIIKYFWDIIKSLTPEMQKEFLRFVTGSDRVPINGMSEMNFKISAQNGSTDMLPISHTCFNQLVLPRYPTQEILKQKLIIAISNAEGFGLE</sequence>
<evidence type="ECO:0000313" key="10">
    <source>
        <dbReference type="Proteomes" id="UP000728032"/>
    </source>
</evidence>
<dbReference type="AlphaFoldDB" id="A0A7R9QDA7"/>
<dbReference type="FunFam" id="3.30.2410.10:FF:000003">
    <property type="entry name" value="probable E3 ubiquitin-protein ligase HERC4 isoform X1"/>
    <property type="match status" value="1"/>
</dbReference>
<name>A0A7R9QDA7_9ACAR</name>
<evidence type="ECO:0000256" key="5">
    <source>
        <dbReference type="ARBA" id="ARBA00022679"/>
    </source>
</evidence>
<dbReference type="GO" id="GO:0061630">
    <property type="term" value="F:ubiquitin protein ligase activity"/>
    <property type="evidence" value="ECO:0007669"/>
    <property type="project" value="UniProtKB-EC"/>
</dbReference>
<dbReference type="InterPro" id="IPR000569">
    <property type="entry name" value="HECT_dom"/>
</dbReference>
<evidence type="ECO:0000313" key="9">
    <source>
        <dbReference type="EMBL" id="CAD7639991.1"/>
    </source>
</evidence>